<dbReference type="InterPro" id="IPR002808">
    <property type="entry name" value="AdoCbi_amidolase"/>
</dbReference>
<dbReference type="AlphaFoldDB" id="A0AAN4AU39"/>
<protein>
    <submittedName>
        <fullName evidence="1">Adenosylcobinamide amidohydrolase</fullName>
    </submittedName>
</protein>
<dbReference type="Proteomes" id="UP000003120">
    <property type="component" value="Unassembled WGS sequence"/>
</dbReference>
<dbReference type="Pfam" id="PF01955">
    <property type="entry name" value="CbiZ"/>
    <property type="match status" value="1"/>
</dbReference>
<evidence type="ECO:0000313" key="1">
    <source>
        <dbReference type="EMBL" id="EJU18471.1"/>
    </source>
</evidence>
<reference evidence="1 2" key="1">
    <citation type="submission" date="2012-07" db="EMBL/GenBank/DDBJ databases">
        <authorList>
            <person name="Durkin A.S."/>
            <person name="McCorrison J."/>
            <person name="Torralba M."/>
            <person name="Gillis M."/>
            <person name="Methe B."/>
            <person name="Sutton G."/>
            <person name="Nelson K.E."/>
        </authorList>
    </citation>
    <scope>NUCLEOTIDE SEQUENCE [LARGE SCALE GENOMIC DNA]</scope>
    <source>
        <strain evidence="1 2">Fnf 1007</strain>
    </source>
</reference>
<gene>
    <name evidence="1" type="ORF">HMPREF1127_0643</name>
</gene>
<proteinExistence type="predicted"/>
<dbReference type="InterPro" id="IPR052209">
    <property type="entry name" value="CbiZ"/>
</dbReference>
<comment type="caution">
    <text evidence="1">The sequence shown here is derived from an EMBL/GenBank/DDBJ whole genome shotgun (WGS) entry which is preliminary data.</text>
</comment>
<dbReference type="PANTHER" id="PTHR35336">
    <property type="entry name" value="ADENOSYLCOBINAMIDE AMIDOHYDROLASE"/>
    <property type="match status" value="1"/>
</dbReference>
<sequence>MEEKMLCKLTSGDTVYHYNKSIIIKFSGKRAVLSTGILNGGYRENISAVLNHDAKAAPGMGCQLRAPTYEEHMKLIAEEAGLDAEHTTGIATAANMENVSIVNQNYGNLSLTAIVTAGIETNGGRVGDPASYMEENERITNIPHGTINIILAIDGKLFPHTLARSFITVTEAKTAAIQELLEGSKYSTGLATGSGTDGVIVYANVESKNIYQDAGKHSKLGELIGKAVKQAVKEALEKQSGLCPEKQKSIFRRGRRYGITAERLWEDYIATNSEKQNKKLEYMEFIETLEKKEDLVSLTSLYLHLLDQWEWKLLSEKTVREHCSLLRKEISNILGLPFQNRKKKSSVVEDMIEAYIILFTQYVSENWEKKIERK</sequence>
<evidence type="ECO:0000313" key="2">
    <source>
        <dbReference type="Proteomes" id="UP000003120"/>
    </source>
</evidence>
<accession>A0AAN4AU39</accession>
<name>A0AAN4AU39_9FUSO</name>
<organism evidence="1 2">
    <name type="scientific">Fusobacterium necrophorum subsp. funduliforme Fnf 1007</name>
    <dbReference type="NCBI Taxonomy" id="1161424"/>
    <lineage>
        <taxon>Bacteria</taxon>
        <taxon>Fusobacteriati</taxon>
        <taxon>Fusobacteriota</taxon>
        <taxon>Fusobacteriia</taxon>
        <taxon>Fusobacteriales</taxon>
        <taxon>Fusobacteriaceae</taxon>
        <taxon>Fusobacterium</taxon>
    </lineage>
</organism>
<dbReference type="PANTHER" id="PTHR35336:SF5">
    <property type="entry name" value="ADENOSYLCOBINAMIDE AMIDOHYDROLASE"/>
    <property type="match status" value="1"/>
</dbReference>
<dbReference type="EMBL" id="ALKK01000023">
    <property type="protein sequence ID" value="EJU18471.1"/>
    <property type="molecule type" value="Genomic_DNA"/>
</dbReference>